<feature type="compositionally biased region" description="Low complexity" evidence="1">
    <location>
        <begin position="901"/>
        <end position="919"/>
    </location>
</feature>
<feature type="compositionally biased region" description="Polar residues" evidence="1">
    <location>
        <begin position="55"/>
        <end position="80"/>
    </location>
</feature>
<feature type="compositionally biased region" description="Polar residues" evidence="1">
    <location>
        <begin position="89"/>
        <end position="103"/>
    </location>
</feature>
<accession>A0A0D2A133</accession>
<dbReference type="HOGENOM" id="CLU_012286_0_0_1"/>
<feature type="region of interest" description="Disordered" evidence="1">
    <location>
        <begin position="721"/>
        <end position="770"/>
    </location>
</feature>
<dbReference type="EMBL" id="KN847493">
    <property type="protein sequence ID" value="KIW18687.1"/>
    <property type="molecule type" value="Genomic_DNA"/>
</dbReference>
<protein>
    <recommendedName>
        <fullName evidence="4">Polycomb protein VEFS-Box domain-containing protein</fullName>
    </recommendedName>
</protein>
<feature type="region of interest" description="Disordered" evidence="1">
    <location>
        <begin position="354"/>
        <end position="406"/>
    </location>
</feature>
<keyword evidence="3" id="KW-1185">Reference proteome</keyword>
<organism evidence="2 3">
    <name type="scientific">Exophiala spinifera</name>
    <dbReference type="NCBI Taxonomy" id="91928"/>
    <lineage>
        <taxon>Eukaryota</taxon>
        <taxon>Fungi</taxon>
        <taxon>Dikarya</taxon>
        <taxon>Ascomycota</taxon>
        <taxon>Pezizomycotina</taxon>
        <taxon>Eurotiomycetes</taxon>
        <taxon>Chaetothyriomycetidae</taxon>
        <taxon>Chaetothyriales</taxon>
        <taxon>Herpotrichiellaceae</taxon>
        <taxon>Exophiala</taxon>
    </lineage>
</organism>
<feature type="region of interest" description="Disordered" evidence="1">
    <location>
        <begin position="591"/>
        <end position="615"/>
    </location>
</feature>
<sequence>MLSRVYSSNLARPERRFSRHLIGDFTFALQVSQTRQKIVLERNIAQILDHHQKRCTQTTNSDTSAKVTTTVAQRPNTATSEALAGLSVNDASEPTVGVSSSNPHPEEPSASHWTLSNMSRSAQSSVPNGGQEATERKTRRSLRGFSDKVYEEPDAELTLDLSNIRKKLNFKTNAQDSGERSAKRQKRDTIKCQCYLTVWDNRDGYNVAPLVSRSEYCFVTPRETESNGYFVDVELEKQFSIRASELKVSILVNNEETFALIDKYFLELKIIPCRSDSRWPPVPLLGKSDGDHFAADIKRNGAEVLQGAVVARYTHLPQAPDADTPLSVFFLHEGRTYRTKYGLQVDAIWQKSSSGSKTLRRRPEGLDLDQFRTPDQKASKPNQEAKVLEPERSAPTTGKQSMNGTNGSLLSELHNGAKKDKNGATITPEVCYDFCSNVDQKFRYATVKGYRCPLCAVWKTPRLDRLVFHLSTMHAKYIFQVQKPQRDPISKELTHIHIKVDPAPFVKKREEHLIDWEAPSQPFNLSAYAKGDRDWVSSTEDKKNSPEASKASLQSTQHSLAFPPSPAAVPDFRKPKRKRFKAIRLQSKNGEPELVHTSLSHRPISPSEDARSETDDEIDNEWQVELHMERLDFEGRRSGWTDCERSFYKRWDRHRMEEQLEHSRYLSNSLVRFVRKYRAWLKNGDDELLQVFFEFLGRLKERTIIEDDVVCEVNALIFRASPAPAPPPSGESSKKAGHNRTSRSRTPTRRSGRHLKADNAPPRNEGGHADNRVVVTEVGHQEELQSTTKRELMCGHCLTPVPRARKSAVYCVDPECETPGTTYHINCAEESAGLKANQGRMRKGKRKANHNHDDDPATEPGAAFVTGLAAQDRTRLNLSTWCCQSCTKRQKASRGEKEHGASVLAEEAEAGAGPAHVGT</sequence>
<name>A0A0D2A133_9EURO</name>
<reference evidence="2 3" key="1">
    <citation type="submission" date="2015-01" db="EMBL/GenBank/DDBJ databases">
        <title>The Genome Sequence of Exophiala spinifera CBS89968.</title>
        <authorList>
            <consortium name="The Broad Institute Genomics Platform"/>
            <person name="Cuomo C."/>
            <person name="de Hoog S."/>
            <person name="Gorbushina A."/>
            <person name="Stielow B."/>
            <person name="Teixiera M."/>
            <person name="Abouelleil A."/>
            <person name="Chapman S.B."/>
            <person name="Priest M."/>
            <person name="Young S.K."/>
            <person name="Wortman J."/>
            <person name="Nusbaum C."/>
            <person name="Birren B."/>
        </authorList>
    </citation>
    <scope>NUCLEOTIDE SEQUENCE [LARGE SCALE GENOMIC DNA]</scope>
    <source>
        <strain evidence="2 3">CBS 89968</strain>
    </source>
</reference>
<dbReference type="CDD" id="cd21552">
    <property type="entry name" value="VEFS-box_ctSUZ12-like"/>
    <property type="match status" value="1"/>
</dbReference>
<dbReference type="RefSeq" id="XP_016238903.1">
    <property type="nucleotide sequence ID" value="XM_016377333.1"/>
</dbReference>
<evidence type="ECO:0000313" key="3">
    <source>
        <dbReference type="Proteomes" id="UP000053328"/>
    </source>
</evidence>
<dbReference type="AlphaFoldDB" id="A0A0D2A133"/>
<feature type="compositionally biased region" description="Basic and acidic residues" evidence="1">
    <location>
        <begin position="536"/>
        <end position="545"/>
    </location>
</feature>
<dbReference type="STRING" id="91928.A0A0D2A133"/>
<dbReference type="OrthoDB" id="166746at2759"/>
<evidence type="ECO:0000256" key="1">
    <source>
        <dbReference type="SAM" id="MobiDB-lite"/>
    </source>
</evidence>
<feature type="compositionally biased region" description="Polar residues" evidence="1">
    <location>
        <begin position="394"/>
        <end position="406"/>
    </location>
</feature>
<feature type="region of interest" description="Disordered" evidence="1">
    <location>
        <begin position="53"/>
        <end position="140"/>
    </location>
</feature>
<feature type="compositionally biased region" description="Polar residues" evidence="1">
    <location>
        <begin position="111"/>
        <end position="128"/>
    </location>
</feature>
<dbReference type="GeneID" id="27330059"/>
<feature type="region of interest" description="Disordered" evidence="1">
    <location>
        <begin position="894"/>
        <end position="919"/>
    </location>
</feature>
<evidence type="ECO:0000313" key="2">
    <source>
        <dbReference type="EMBL" id="KIW18687.1"/>
    </source>
</evidence>
<dbReference type="Proteomes" id="UP000053328">
    <property type="component" value="Unassembled WGS sequence"/>
</dbReference>
<feature type="compositionally biased region" description="Basic and acidic residues" evidence="1">
    <location>
        <begin position="361"/>
        <end position="378"/>
    </location>
</feature>
<proteinExistence type="predicted"/>
<gene>
    <name evidence="2" type="ORF">PV08_02976</name>
</gene>
<feature type="region of interest" description="Disordered" evidence="1">
    <location>
        <begin position="536"/>
        <end position="573"/>
    </location>
</feature>
<dbReference type="VEuPathDB" id="FungiDB:PV08_02976"/>
<feature type="compositionally biased region" description="Basic residues" evidence="1">
    <location>
        <begin position="735"/>
        <end position="754"/>
    </location>
</feature>
<evidence type="ECO:0008006" key="4">
    <source>
        <dbReference type="Google" id="ProtNLM"/>
    </source>
</evidence>